<sequence>MFSLDSVLASLELETVDTDRYRAGSIQLGGPVAHGGQLLAQSLVAALVGQEGKKVKTLHTVFARAARPDTPLDIAVTRQHSGRSLAASAVSISQGGRLCVQSQVLLTGDEPDFISYAETHPAPPPVPPTEPAGAEGANGTAGAANGSGGWQVRVVGDVDISDPDAVGPPELDVWIRWPGASDDRVTSQALLALSTDSFLIGTAMRPHPGVGQALAHVSLSTGVLSHTITFHQPGPASEWVLLSHRSPYAGHGRSYGQGSAYRGGGALVASFVQDNMIRAMAASGSRHL</sequence>
<accession>A0A1S1PYW9</accession>
<keyword evidence="2" id="KW-0378">Hydrolase</keyword>
<dbReference type="InterPro" id="IPR042171">
    <property type="entry name" value="Acyl-CoA_hotdog"/>
</dbReference>
<evidence type="ECO:0000256" key="3">
    <source>
        <dbReference type="SAM" id="MobiDB-lite"/>
    </source>
</evidence>
<feature type="compositionally biased region" description="Pro residues" evidence="3">
    <location>
        <begin position="121"/>
        <end position="130"/>
    </location>
</feature>
<dbReference type="InterPro" id="IPR003703">
    <property type="entry name" value="Acyl_CoA_thio"/>
</dbReference>
<dbReference type="SUPFAM" id="SSF54637">
    <property type="entry name" value="Thioesterase/thiol ester dehydrase-isomerase"/>
    <property type="match status" value="2"/>
</dbReference>
<dbReference type="PANTHER" id="PTHR11066:SF34">
    <property type="entry name" value="ACYL-COENZYME A THIOESTERASE 8"/>
    <property type="match status" value="1"/>
</dbReference>
<reference evidence="7" key="1">
    <citation type="submission" date="2016-07" db="EMBL/GenBank/DDBJ databases">
        <title>Frankia sp. NRRL B-16219 Genome sequencing.</title>
        <authorList>
            <person name="Ghodhbane-Gtari F."/>
            <person name="Swanson E."/>
            <person name="Gueddou A."/>
            <person name="Louati M."/>
            <person name="Nouioui I."/>
            <person name="Hezbri K."/>
            <person name="Abebe-Akele F."/>
            <person name="Simpson S."/>
            <person name="Morris K."/>
            <person name="Thomas K."/>
            <person name="Gtari M."/>
            <person name="Tisa L.S."/>
        </authorList>
    </citation>
    <scope>NUCLEOTIDE SEQUENCE [LARGE SCALE GENOMIC DNA]</scope>
    <source>
        <strain evidence="7">NRRL B-16219</strain>
    </source>
</reference>
<dbReference type="InterPro" id="IPR049450">
    <property type="entry name" value="ACOT8-like_C"/>
</dbReference>
<feature type="domain" description="Acyl-CoA thioesterase-like N-terminal HotDog" evidence="4">
    <location>
        <begin position="29"/>
        <end position="105"/>
    </location>
</feature>
<name>A0A1S1PYW9_9ACTN</name>
<dbReference type="GO" id="GO:0009062">
    <property type="term" value="P:fatty acid catabolic process"/>
    <property type="evidence" value="ECO:0007669"/>
    <property type="project" value="TreeGrafter"/>
</dbReference>
<dbReference type="EMBL" id="MAXA01000216">
    <property type="protein sequence ID" value="OHV27858.1"/>
    <property type="molecule type" value="Genomic_DNA"/>
</dbReference>
<dbReference type="GO" id="GO:0047617">
    <property type="term" value="F:fatty acyl-CoA hydrolase activity"/>
    <property type="evidence" value="ECO:0007669"/>
    <property type="project" value="InterPro"/>
</dbReference>
<comment type="similarity">
    <text evidence="1">Belongs to the C/M/P thioester hydrolase family.</text>
</comment>
<dbReference type="PANTHER" id="PTHR11066">
    <property type="entry name" value="ACYL-COA THIOESTERASE"/>
    <property type="match status" value="1"/>
</dbReference>
<dbReference type="OrthoDB" id="4565346at2"/>
<dbReference type="RefSeq" id="WP_071064207.1">
    <property type="nucleotide sequence ID" value="NZ_MAXA01000216.1"/>
</dbReference>
<keyword evidence="7" id="KW-1185">Reference proteome</keyword>
<evidence type="ECO:0000259" key="5">
    <source>
        <dbReference type="Pfam" id="PF20789"/>
    </source>
</evidence>
<dbReference type="InterPro" id="IPR029069">
    <property type="entry name" value="HotDog_dom_sf"/>
</dbReference>
<dbReference type="Proteomes" id="UP000179769">
    <property type="component" value="Unassembled WGS sequence"/>
</dbReference>
<dbReference type="Pfam" id="PF20789">
    <property type="entry name" value="4HBT_3C"/>
    <property type="match status" value="1"/>
</dbReference>
<dbReference type="Pfam" id="PF13622">
    <property type="entry name" value="4HBT_3"/>
    <property type="match status" value="1"/>
</dbReference>
<dbReference type="Gene3D" id="2.40.160.210">
    <property type="entry name" value="Acyl-CoA thioesterase, double hotdog domain"/>
    <property type="match status" value="1"/>
</dbReference>
<dbReference type="CDD" id="cd03444">
    <property type="entry name" value="Thioesterase_II_repeat1"/>
    <property type="match status" value="1"/>
</dbReference>
<proteinExistence type="inferred from homology"/>
<evidence type="ECO:0000256" key="2">
    <source>
        <dbReference type="ARBA" id="ARBA00022801"/>
    </source>
</evidence>
<protein>
    <submittedName>
        <fullName evidence="6">Acyl-CoA thioesterase II</fullName>
    </submittedName>
</protein>
<evidence type="ECO:0000256" key="1">
    <source>
        <dbReference type="ARBA" id="ARBA00006538"/>
    </source>
</evidence>
<dbReference type="InterPro" id="IPR049449">
    <property type="entry name" value="TesB_ACOT8-like_N"/>
</dbReference>
<comment type="caution">
    <text evidence="6">The sequence shown here is derived from an EMBL/GenBank/DDBJ whole genome shotgun (WGS) entry which is preliminary data.</text>
</comment>
<gene>
    <name evidence="6" type="ORF">BBK14_18890</name>
</gene>
<evidence type="ECO:0000259" key="4">
    <source>
        <dbReference type="Pfam" id="PF13622"/>
    </source>
</evidence>
<feature type="compositionally biased region" description="Low complexity" evidence="3">
    <location>
        <begin position="131"/>
        <end position="144"/>
    </location>
</feature>
<evidence type="ECO:0000313" key="6">
    <source>
        <dbReference type="EMBL" id="OHV27858.1"/>
    </source>
</evidence>
<organism evidence="6 7">
    <name type="scientific">Parafrankia soli</name>
    <dbReference type="NCBI Taxonomy" id="2599596"/>
    <lineage>
        <taxon>Bacteria</taxon>
        <taxon>Bacillati</taxon>
        <taxon>Actinomycetota</taxon>
        <taxon>Actinomycetes</taxon>
        <taxon>Frankiales</taxon>
        <taxon>Frankiaceae</taxon>
        <taxon>Parafrankia</taxon>
    </lineage>
</organism>
<dbReference type="GO" id="GO:0006637">
    <property type="term" value="P:acyl-CoA metabolic process"/>
    <property type="evidence" value="ECO:0007669"/>
    <property type="project" value="InterPro"/>
</dbReference>
<feature type="domain" description="Acyl-CoA thioesterase-like C-terminal" evidence="5">
    <location>
        <begin position="145"/>
        <end position="276"/>
    </location>
</feature>
<feature type="region of interest" description="Disordered" evidence="3">
    <location>
        <begin position="117"/>
        <end position="146"/>
    </location>
</feature>
<dbReference type="AlphaFoldDB" id="A0A1S1PYW9"/>
<evidence type="ECO:0000313" key="7">
    <source>
        <dbReference type="Proteomes" id="UP000179769"/>
    </source>
</evidence>
<dbReference type="CDD" id="cd03445">
    <property type="entry name" value="Thioesterase_II_repeat2"/>
    <property type="match status" value="1"/>
</dbReference>